<name>A0A9R1XL44_LACSA</name>
<evidence type="ECO:0000313" key="2">
    <source>
        <dbReference type="Proteomes" id="UP000235145"/>
    </source>
</evidence>
<keyword evidence="2" id="KW-1185">Reference proteome</keyword>
<dbReference type="EMBL" id="NBSK02000004">
    <property type="protein sequence ID" value="KAJ0211532.1"/>
    <property type="molecule type" value="Genomic_DNA"/>
</dbReference>
<dbReference type="Proteomes" id="UP000235145">
    <property type="component" value="Unassembled WGS sequence"/>
</dbReference>
<proteinExistence type="predicted"/>
<reference evidence="1 2" key="1">
    <citation type="journal article" date="2017" name="Nat. Commun.">
        <title>Genome assembly with in vitro proximity ligation data and whole-genome triplication in lettuce.</title>
        <authorList>
            <person name="Reyes-Chin-Wo S."/>
            <person name="Wang Z."/>
            <person name="Yang X."/>
            <person name="Kozik A."/>
            <person name="Arikit S."/>
            <person name="Song C."/>
            <person name="Xia L."/>
            <person name="Froenicke L."/>
            <person name="Lavelle D.O."/>
            <person name="Truco M.J."/>
            <person name="Xia R."/>
            <person name="Zhu S."/>
            <person name="Xu C."/>
            <person name="Xu H."/>
            <person name="Xu X."/>
            <person name="Cox K."/>
            <person name="Korf I."/>
            <person name="Meyers B.C."/>
            <person name="Michelmore R.W."/>
        </authorList>
    </citation>
    <scope>NUCLEOTIDE SEQUENCE [LARGE SCALE GENOMIC DNA]</scope>
    <source>
        <strain evidence="2">cv. Salinas</strain>
        <tissue evidence="1">Seedlings</tissue>
    </source>
</reference>
<sequence>MRDVLHTLLASREEENHRRGKDKESEIGNKEGQVGMYFKEFVDCKPTEFSGKYDLIAAMTWLTHTENKFRSRKCEEKDKVDFTTNLLTGAAHYWWDMMISTLGEELISMLTWDQFA</sequence>
<evidence type="ECO:0008006" key="3">
    <source>
        <dbReference type="Google" id="ProtNLM"/>
    </source>
</evidence>
<evidence type="ECO:0000313" key="1">
    <source>
        <dbReference type="EMBL" id="KAJ0211532.1"/>
    </source>
</evidence>
<protein>
    <recommendedName>
        <fullName evidence="3">Retrotransposon gag domain-containing protein</fullName>
    </recommendedName>
</protein>
<comment type="caution">
    <text evidence="1">The sequence shown here is derived from an EMBL/GenBank/DDBJ whole genome shotgun (WGS) entry which is preliminary data.</text>
</comment>
<organism evidence="1 2">
    <name type="scientific">Lactuca sativa</name>
    <name type="common">Garden lettuce</name>
    <dbReference type="NCBI Taxonomy" id="4236"/>
    <lineage>
        <taxon>Eukaryota</taxon>
        <taxon>Viridiplantae</taxon>
        <taxon>Streptophyta</taxon>
        <taxon>Embryophyta</taxon>
        <taxon>Tracheophyta</taxon>
        <taxon>Spermatophyta</taxon>
        <taxon>Magnoliopsida</taxon>
        <taxon>eudicotyledons</taxon>
        <taxon>Gunneridae</taxon>
        <taxon>Pentapetalae</taxon>
        <taxon>asterids</taxon>
        <taxon>campanulids</taxon>
        <taxon>Asterales</taxon>
        <taxon>Asteraceae</taxon>
        <taxon>Cichorioideae</taxon>
        <taxon>Cichorieae</taxon>
        <taxon>Lactucinae</taxon>
        <taxon>Lactuca</taxon>
    </lineage>
</organism>
<gene>
    <name evidence="1" type="ORF">LSAT_V11C400200480</name>
</gene>
<accession>A0A9R1XL44</accession>
<dbReference type="AlphaFoldDB" id="A0A9R1XL44"/>